<keyword evidence="10" id="KW-1185">Reference proteome</keyword>
<reference evidence="9 10" key="1">
    <citation type="journal article" date="2023" name="Hortic Res">
        <title>Pangenome of water caltrop reveals structural variations and asymmetric subgenome divergence after allopolyploidization.</title>
        <authorList>
            <person name="Zhang X."/>
            <person name="Chen Y."/>
            <person name="Wang L."/>
            <person name="Yuan Y."/>
            <person name="Fang M."/>
            <person name="Shi L."/>
            <person name="Lu R."/>
            <person name="Comes H.P."/>
            <person name="Ma Y."/>
            <person name="Chen Y."/>
            <person name="Huang G."/>
            <person name="Zhou Y."/>
            <person name="Zheng Z."/>
            <person name="Qiu Y."/>
        </authorList>
    </citation>
    <scope>NUCLEOTIDE SEQUENCE [LARGE SCALE GENOMIC DNA]</scope>
    <source>
        <strain evidence="9">F231</strain>
    </source>
</reference>
<evidence type="ECO:0000313" key="9">
    <source>
        <dbReference type="EMBL" id="KAK4788160.1"/>
    </source>
</evidence>
<keyword evidence="3" id="KW-0238">DNA-binding</keyword>
<dbReference type="EMBL" id="JAXQNO010000011">
    <property type="protein sequence ID" value="KAK4788160.1"/>
    <property type="molecule type" value="Genomic_DNA"/>
</dbReference>
<sequence length="311" mass="34649">MAEMSSPVANKFDLIKLHLLGELSSPVGASISSDLFNSDSVSIGEILDAADILEYDAGFAPTRVDDQTDPFDFETKPRCGDFYALISSKSSSYSQPSSESDSRFEFSSIPERSDSNSRSKKPSLKISMPSKVGWLPFCENAAAASPPPHHQNSSEDHRRYRGVRQRPWGKFAAEIRDPNRKGSRVWLGTFDTAAEAARAYDRTAFKMRGSKAILNFPLEAGKWQQEPVRDSHMKRHRQEDDSAETEMITKKNKIVSPQDHMDLINHLRDVPLTPSCWSSVWDGDVKGIFSIPPLSPLSPHPQLGFPQLAVI</sequence>
<evidence type="ECO:0000259" key="8">
    <source>
        <dbReference type="PROSITE" id="PS51032"/>
    </source>
</evidence>
<evidence type="ECO:0000256" key="6">
    <source>
        <dbReference type="ARBA" id="ARBA00024343"/>
    </source>
</evidence>
<dbReference type="PANTHER" id="PTHR31190">
    <property type="entry name" value="DNA-BINDING DOMAIN"/>
    <property type="match status" value="1"/>
</dbReference>
<accession>A0AAN7LLW5</accession>
<dbReference type="Proteomes" id="UP001346149">
    <property type="component" value="Unassembled WGS sequence"/>
</dbReference>
<protein>
    <recommendedName>
        <fullName evidence="8">AP2/ERF domain-containing protein</fullName>
    </recommendedName>
</protein>
<dbReference type="FunFam" id="3.30.730.10:FF:000001">
    <property type="entry name" value="Ethylene-responsive transcription factor 2"/>
    <property type="match status" value="1"/>
</dbReference>
<keyword evidence="4" id="KW-0804">Transcription</keyword>
<name>A0AAN7LLW5_TRANT</name>
<dbReference type="GO" id="GO:0003700">
    <property type="term" value="F:DNA-binding transcription factor activity"/>
    <property type="evidence" value="ECO:0007669"/>
    <property type="project" value="InterPro"/>
</dbReference>
<dbReference type="Pfam" id="PF00847">
    <property type="entry name" value="AP2"/>
    <property type="match status" value="1"/>
</dbReference>
<evidence type="ECO:0000313" key="10">
    <source>
        <dbReference type="Proteomes" id="UP001346149"/>
    </source>
</evidence>
<dbReference type="GO" id="GO:0003677">
    <property type="term" value="F:DNA binding"/>
    <property type="evidence" value="ECO:0007669"/>
    <property type="project" value="UniProtKB-KW"/>
</dbReference>
<comment type="subcellular location">
    <subcellularLocation>
        <location evidence="1">Nucleus</location>
    </subcellularLocation>
</comment>
<feature type="region of interest" description="Disordered" evidence="7">
    <location>
        <begin position="225"/>
        <end position="246"/>
    </location>
</feature>
<dbReference type="InterPro" id="IPR016177">
    <property type="entry name" value="DNA-bd_dom_sf"/>
</dbReference>
<dbReference type="GO" id="GO:0005634">
    <property type="term" value="C:nucleus"/>
    <property type="evidence" value="ECO:0007669"/>
    <property type="project" value="UniProtKB-SubCell"/>
</dbReference>
<dbReference type="GO" id="GO:0009873">
    <property type="term" value="P:ethylene-activated signaling pathway"/>
    <property type="evidence" value="ECO:0007669"/>
    <property type="project" value="InterPro"/>
</dbReference>
<dbReference type="PROSITE" id="PS51032">
    <property type="entry name" value="AP2_ERF"/>
    <property type="match status" value="1"/>
</dbReference>
<organism evidence="9 10">
    <name type="scientific">Trapa natans</name>
    <name type="common">Water chestnut</name>
    <dbReference type="NCBI Taxonomy" id="22666"/>
    <lineage>
        <taxon>Eukaryota</taxon>
        <taxon>Viridiplantae</taxon>
        <taxon>Streptophyta</taxon>
        <taxon>Embryophyta</taxon>
        <taxon>Tracheophyta</taxon>
        <taxon>Spermatophyta</taxon>
        <taxon>Magnoliopsida</taxon>
        <taxon>eudicotyledons</taxon>
        <taxon>Gunneridae</taxon>
        <taxon>Pentapetalae</taxon>
        <taxon>rosids</taxon>
        <taxon>malvids</taxon>
        <taxon>Myrtales</taxon>
        <taxon>Lythraceae</taxon>
        <taxon>Trapa</taxon>
    </lineage>
</organism>
<dbReference type="Gene3D" id="3.30.730.10">
    <property type="entry name" value="AP2/ERF domain"/>
    <property type="match status" value="1"/>
</dbReference>
<dbReference type="InterPro" id="IPR044808">
    <property type="entry name" value="ERF_plant"/>
</dbReference>
<dbReference type="SUPFAM" id="SSF54171">
    <property type="entry name" value="DNA-binding domain"/>
    <property type="match status" value="1"/>
</dbReference>
<evidence type="ECO:0000256" key="4">
    <source>
        <dbReference type="ARBA" id="ARBA00023163"/>
    </source>
</evidence>
<proteinExistence type="inferred from homology"/>
<evidence type="ECO:0000256" key="5">
    <source>
        <dbReference type="ARBA" id="ARBA00023242"/>
    </source>
</evidence>
<feature type="region of interest" description="Disordered" evidence="7">
    <location>
        <begin position="91"/>
        <end position="124"/>
    </location>
</feature>
<comment type="similarity">
    <text evidence="6">Belongs to the AP2/ERF transcription factor family. ERF subfamily.</text>
</comment>
<evidence type="ECO:0000256" key="3">
    <source>
        <dbReference type="ARBA" id="ARBA00023125"/>
    </source>
</evidence>
<dbReference type="PRINTS" id="PR00367">
    <property type="entry name" value="ETHRSPELEMNT"/>
</dbReference>
<gene>
    <name evidence="9" type="ORF">SAY86_019479</name>
</gene>
<evidence type="ECO:0000256" key="1">
    <source>
        <dbReference type="ARBA" id="ARBA00004123"/>
    </source>
</evidence>
<feature type="domain" description="AP2/ERF" evidence="8">
    <location>
        <begin position="159"/>
        <end position="217"/>
    </location>
</feature>
<comment type="caution">
    <text evidence="9">The sequence shown here is derived from an EMBL/GenBank/DDBJ whole genome shotgun (WGS) entry which is preliminary data.</text>
</comment>
<keyword evidence="2" id="KW-0805">Transcription regulation</keyword>
<evidence type="ECO:0000256" key="2">
    <source>
        <dbReference type="ARBA" id="ARBA00023015"/>
    </source>
</evidence>
<dbReference type="PANTHER" id="PTHR31190:SF374">
    <property type="entry name" value="AP2_ERF DOMAIN-CONTAINING PROTEIN"/>
    <property type="match status" value="1"/>
</dbReference>
<keyword evidence="5" id="KW-0539">Nucleus</keyword>
<dbReference type="InterPro" id="IPR036955">
    <property type="entry name" value="AP2/ERF_dom_sf"/>
</dbReference>
<evidence type="ECO:0000256" key="7">
    <source>
        <dbReference type="SAM" id="MobiDB-lite"/>
    </source>
</evidence>
<dbReference type="AlphaFoldDB" id="A0AAN7LLW5"/>
<dbReference type="SMART" id="SM00380">
    <property type="entry name" value="AP2"/>
    <property type="match status" value="1"/>
</dbReference>
<dbReference type="InterPro" id="IPR001471">
    <property type="entry name" value="AP2/ERF_dom"/>
</dbReference>
<dbReference type="CDD" id="cd00018">
    <property type="entry name" value="AP2"/>
    <property type="match status" value="1"/>
</dbReference>